<accession>A0A9Q4C3Q8</accession>
<dbReference type="InterPro" id="IPR005302">
    <property type="entry name" value="MoCF_Sase_C"/>
</dbReference>
<name>A0A9Q4C3Q8_9EURY</name>
<dbReference type="Pfam" id="PF03476">
    <property type="entry name" value="MOSC_N"/>
    <property type="match status" value="1"/>
</dbReference>
<dbReference type="GO" id="GO:0030151">
    <property type="term" value="F:molybdenum ion binding"/>
    <property type="evidence" value="ECO:0007669"/>
    <property type="project" value="InterPro"/>
</dbReference>
<dbReference type="GO" id="GO:0030170">
    <property type="term" value="F:pyridoxal phosphate binding"/>
    <property type="evidence" value="ECO:0007669"/>
    <property type="project" value="InterPro"/>
</dbReference>
<dbReference type="InterPro" id="IPR005303">
    <property type="entry name" value="MOCOS_middle"/>
</dbReference>
<feature type="domain" description="MOSC" evidence="1">
    <location>
        <begin position="71"/>
        <end position="253"/>
    </location>
</feature>
<reference evidence="2" key="1">
    <citation type="submission" date="2022-09" db="EMBL/GenBank/DDBJ databases">
        <title>Haloadaptaus new haloarchaeum isolated from saline soil.</title>
        <authorList>
            <person name="Duran-Viseras A."/>
            <person name="Sanchez-Porro C."/>
            <person name="Ventosa A."/>
        </authorList>
    </citation>
    <scope>NUCLEOTIDE SEQUENCE</scope>
    <source>
        <strain evidence="2">F3-133</strain>
    </source>
</reference>
<evidence type="ECO:0000313" key="2">
    <source>
        <dbReference type="EMBL" id="MCX2818713.1"/>
    </source>
</evidence>
<keyword evidence="3" id="KW-1185">Reference proteome</keyword>
<dbReference type="InterPro" id="IPR011037">
    <property type="entry name" value="Pyrv_Knase-like_insert_dom_sf"/>
</dbReference>
<gene>
    <name evidence="2" type="ORF">EGH25_05025</name>
</gene>
<comment type="caution">
    <text evidence="2">The sequence shown here is derived from an EMBL/GenBank/DDBJ whole genome shotgun (WGS) entry which is preliminary data.</text>
</comment>
<dbReference type="RefSeq" id="WP_266086555.1">
    <property type="nucleotide sequence ID" value="NZ_RKLV01000004.1"/>
</dbReference>
<dbReference type="Pfam" id="PF03473">
    <property type="entry name" value="MOSC"/>
    <property type="match status" value="1"/>
</dbReference>
<evidence type="ECO:0000259" key="1">
    <source>
        <dbReference type="PROSITE" id="PS51340"/>
    </source>
</evidence>
<dbReference type="Proteomes" id="UP001149411">
    <property type="component" value="Unassembled WGS sequence"/>
</dbReference>
<dbReference type="PROSITE" id="PS51340">
    <property type="entry name" value="MOSC"/>
    <property type="match status" value="1"/>
</dbReference>
<dbReference type="SUPFAM" id="SSF50800">
    <property type="entry name" value="PK beta-barrel domain-like"/>
    <property type="match status" value="1"/>
</dbReference>
<sequence length="253" mass="27888">MVNARVERIRLYPVKGFAGDDTEKARVSNSGTLEHDRLFALYDDEVLNGRKTEDVYGYAASVTPGGLAVESPQGERIVVGFDDEGRRRLESWLEGVPEDTTVLYDDGVGFVDRRDRLASVSVVSTATLHEVASWFDGIDADGVRRRLRMNVEVGGVPAFWEDGFAGDGVPDLSVGGVRLEGVEPCNRCVVPTRDPKTGERREGFREKFTRKREPTVPDAETFDRAYTVGLICRVADGDRGSSMLRVGDIVEEA</sequence>
<organism evidence="2 3">
    <name type="scientific">Halorutilus salinus</name>
    <dbReference type="NCBI Taxonomy" id="2487751"/>
    <lineage>
        <taxon>Archaea</taxon>
        <taxon>Methanobacteriati</taxon>
        <taxon>Methanobacteriota</taxon>
        <taxon>Stenosarchaea group</taxon>
        <taxon>Halobacteria</taxon>
        <taxon>Halorutilales</taxon>
        <taxon>Halorutilaceae</taxon>
        <taxon>Halorutilus</taxon>
    </lineage>
</organism>
<evidence type="ECO:0000313" key="3">
    <source>
        <dbReference type="Proteomes" id="UP001149411"/>
    </source>
</evidence>
<dbReference type="GO" id="GO:0003824">
    <property type="term" value="F:catalytic activity"/>
    <property type="evidence" value="ECO:0007669"/>
    <property type="project" value="InterPro"/>
</dbReference>
<dbReference type="AlphaFoldDB" id="A0A9Q4C3Q8"/>
<protein>
    <submittedName>
        <fullName evidence="2">MOSC domain-containing protein</fullName>
    </submittedName>
</protein>
<proteinExistence type="predicted"/>
<dbReference type="EMBL" id="RKLV01000004">
    <property type="protein sequence ID" value="MCX2818713.1"/>
    <property type="molecule type" value="Genomic_DNA"/>
</dbReference>